<gene>
    <name evidence="3" type="ORF">SAMN05216575_101131</name>
    <name evidence="2" type="ORF">SIM71_03895</name>
</gene>
<dbReference type="SUPFAM" id="SSF53328">
    <property type="entry name" value="Formyltransferase"/>
    <property type="match status" value="1"/>
</dbReference>
<reference evidence="2 5" key="2">
    <citation type="submission" date="2023-11" db="EMBL/GenBank/DDBJ databases">
        <title>MicrobeMod: A computational toolkit for identifying prokaryotic methylation and restriction-modification with nanopore sequencing.</title>
        <authorList>
            <person name="Crits-Christoph A."/>
            <person name="Kang S.C."/>
            <person name="Lee H."/>
            <person name="Ostrov N."/>
        </authorList>
    </citation>
    <scope>NUCLEOTIDE SEQUENCE [LARGE SCALE GENOMIC DNA]</scope>
    <source>
        <strain evidence="2 5">ATCC BAA-571</strain>
    </source>
</reference>
<name>A0A1G6T1N7_9GAMM</name>
<dbReference type="EMBL" id="JAWXXP010000001">
    <property type="protein sequence ID" value="MDX5991187.1"/>
    <property type="molecule type" value="Genomic_DNA"/>
</dbReference>
<evidence type="ECO:0000259" key="1">
    <source>
        <dbReference type="Pfam" id="PF00551"/>
    </source>
</evidence>
<sequence length="220" mass="25159">MESNSITVLVDNDSWIIPYARKLVEILREKGLDAAFADSADKVRVGWINFMLGCTRIVDDDVLQRNKHNLVVHESNLPEGRGFAPMAWQILEGKRQIPICLLEASDAVDAGDVWIRDMIALDGTELCDEWRVLQGEKTIQLCLRFVNEYKVLAPLKQEGAPSWYVRRRPVDSRLDIDKSMRDQFNLLRIVDNERYPAYFEVDGQLYTLQIFKARGGDSGA</sequence>
<dbReference type="Gene3D" id="3.40.50.12230">
    <property type="match status" value="1"/>
</dbReference>
<dbReference type="AlphaFoldDB" id="A0A1G6T1N7"/>
<reference evidence="3 4" key="1">
    <citation type="submission" date="2016-10" db="EMBL/GenBank/DDBJ databases">
        <authorList>
            <person name="de Groot N.N."/>
        </authorList>
    </citation>
    <scope>NUCLEOTIDE SEQUENCE [LARGE SCALE GENOMIC DNA]</scope>
    <source>
        <strain evidence="3 4">JCM 10630</strain>
    </source>
</reference>
<organism evidence="3 4">
    <name type="scientific">Ectopseudomonas alcaliphila</name>
    <dbReference type="NCBI Taxonomy" id="101564"/>
    <lineage>
        <taxon>Bacteria</taxon>
        <taxon>Pseudomonadati</taxon>
        <taxon>Pseudomonadota</taxon>
        <taxon>Gammaproteobacteria</taxon>
        <taxon>Pseudomonadales</taxon>
        <taxon>Pseudomonadaceae</taxon>
        <taxon>Ectopseudomonas</taxon>
    </lineage>
</organism>
<evidence type="ECO:0000313" key="2">
    <source>
        <dbReference type="EMBL" id="MDX5991187.1"/>
    </source>
</evidence>
<dbReference type="RefSeq" id="WP_074674976.1">
    <property type="nucleotide sequence ID" value="NZ_CBCSET010000001.1"/>
</dbReference>
<accession>A0A1G6T1N7</accession>
<evidence type="ECO:0000313" key="4">
    <source>
        <dbReference type="Proteomes" id="UP000182413"/>
    </source>
</evidence>
<protein>
    <submittedName>
        <fullName evidence="3">Formyl transferase</fullName>
    </submittedName>
</protein>
<feature type="domain" description="Formyl transferase N-terminal" evidence="1">
    <location>
        <begin position="34"/>
        <end position="120"/>
    </location>
</feature>
<dbReference type="Proteomes" id="UP000182413">
    <property type="component" value="Unassembled WGS sequence"/>
</dbReference>
<keyword evidence="5" id="KW-1185">Reference proteome</keyword>
<dbReference type="Pfam" id="PF00551">
    <property type="entry name" value="Formyl_trans_N"/>
    <property type="match status" value="1"/>
</dbReference>
<dbReference type="InterPro" id="IPR002376">
    <property type="entry name" value="Formyl_transf_N"/>
</dbReference>
<dbReference type="GO" id="GO:0016740">
    <property type="term" value="F:transferase activity"/>
    <property type="evidence" value="ECO:0007669"/>
    <property type="project" value="UniProtKB-KW"/>
</dbReference>
<dbReference type="EMBL" id="FNAE01000001">
    <property type="protein sequence ID" value="SDD22873.1"/>
    <property type="molecule type" value="Genomic_DNA"/>
</dbReference>
<proteinExistence type="predicted"/>
<dbReference type="InterPro" id="IPR036477">
    <property type="entry name" value="Formyl_transf_N_sf"/>
</dbReference>
<evidence type="ECO:0000313" key="3">
    <source>
        <dbReference type="EMBL" id="SDD22873.1"/>
    </source>
</evidence>
<keyword evidence="3" id="KW-0808">Transferase</keyword>
<dbReference type="Proteomes" id="UP001278050">
    <property type="component" value="Unassembled WGS sequence"/>
</dbReference>
<evidence type="ECO:0000313" key="5">
    <source>
        <dbReference type="Proteomes" id="UP001278050"/>
    </source>
</evidence>